<evidence type="ECO:0000313" key="3">
    <source>
        <dbReference type="Proteomes" id="UP000006757"/>
    </source>
</evidence>
<feature type="compositionally biased region" description="Pro residues" evidence="1">
    <location>
        <begin position="344"/>
        <end position="358"/>
    </location>
</feature>
<feature type="compositionally biased region" description="Pro residues" evidence="1">
    <location>
        <begin position="313"/>
        <end position="324"/>
    </location>
</feature>
<feature type="region of interest" description="Disordered" evidence="1">
    <location>
        <begin position="310"/>
        <end position="403"/>
    </location>
</feature>
<organism evidence="2 3">
    <name type="scientific">Trichosporon asahii var. asahii (strain CBS 8904)</name>
    <name type="common">Yeast</name>
    <dbReference type="NCBI Taxonomy" id="1220162"/>
    <lineage>
        <taxon>Eukaryota</taxon>
        <taxon>Fungi</taxon>
        <taxon>Dikarya</taxon>
        <taxon>Basidiomycota</taxon>
        <taxon>Agaricomycotina</taxon>
        <taxon>Tremellomycetes</taxon>
        <taxon>Trichosporonales</taxon>
        <taxon>Trichosporonaceae</taxon>
        <taxon>Trichosporon</taxon>
    </lineage>
</organism>
<dbReference type="AlphaFoldDB" id="K1VI64"/>
<dbReference type="InParanoid" id="K1VI64"/>
<feature type="region of interest" description="Disordered" evidence="1">
    <location>
        <begin position="505"/>
        <end position="530"/>
    </location>
</feature>
<dbReference type="Proteomes" id="UP000006757">
    <property type="component" value="Unassembled WGS sequence"/>
</dbReference>
<name>K1VI64_TRIAC</name>
<feature type="compositionally biased region" description="Low complexity" evidence="1">
    <location>
        <begin position="325"/>
        <end position="343"/>
    </location>
</feature>
<comment type="caution">
    <text evidence="2">The sequence shown here is derived from an EMBL/GenBank/DDBJ whole genome shotgun (WGS) entry which is preliminary data.</text>
</comment>
<dbReference type="HOGENOM" id="CLU_514070_0_0_1"/>
<dbReference type="eggNOG" id="ENOG502SCTC">
    <property type="taxonomic scope" value="Eukaryota"/>
</dbReference>
<dbReference type="EMBL" id="AMBO01000340">
    <property type="protein sequence ID" value="EKD00506.1"/>
    <property type="molecule type" value="Genomic_DNA"/>
</dbReference>
<feature type="region of interest" description="Disordered" evidence="1">
    <location>
        <begin position="1"/>
        <end position="31"/>
    </location>
</feature>
<feature type="compositionally biased region" description="Basic residues" evidence="1">
    <location>
        <begin position="365"/>
        <end position="374"/>
    </location>
</feature>
<reference evidence="2 3" key="1">
    <citation type="journal article" date="2012" name="Eukaryot. Cell">
        <title>Genome sequence of the Trichosporon asahii environmental strain CBS 8904.</title>
        <authorList>
            <person name="Yang R.Y."/>
            <person name="Li H.T."/>
            <person name="Zhu H."/>
            <person name="Zhou G.P."/>
            <person name="Wang M."/>
            <person name="Wang L."/>
        </authorList>
    </citation>
    <scope>NUCLEOTIDE SEQUENCE [LARGE SCALE GENOMIC DNA]</scope>
    <source>
        <strain evidence="2 3">CBS 8904</strain>
    </source>
</reference>
<keyword evidence="3" id="KW-1185">Reference proteome</keyword>
<protein>
    <submittedName>
        <fullName evidence="2">Uncharacterized protein</fullName>
    </submittedName>
</protein>
<sequence>MLAGRNQSHASRHRQHDCLHHQQQHTTRTQQKEDVQAELLLSTLFLCFSGLDAACRPQRRQDASSMAATLGVTSDERLDPSPAPSSKEATAPAASSPVKVHTSPLRPLKSVPPFSSHSNFPAPPPPATPKRNPFARTTSDACASFKRSSLLPPTAHSPIRSPRPADTLSPRTPAAKRGWRLLWRGGLELTTGITFLARVNPGNGVSPFPNAGAASAAAFAAANNSPNLPSDADLSLSLESLRGRKFLQVRGLTLLEDEELDSGDSVQVSITSPLLAAYVESHFSRSPLVGGRTVLGLVVGLGDAGVAPRYFPANPPKKPPPPFPNRRSLSRAASVASLGAAPPQSAPPSVSPVLPAFPVPNGRSPGRRGEKRPRRPEDDDRRRRKAGKIVPEPSSGVAEDPEAIFGRAPSVAPSQTGDKPLSQRAADNKNVSLVSVLELTADDPQACDAGDGVARLLALARRLQGGLRHGHARSVFRFEINGRLDKYRVSGIIHQHLDMYLASASESEDEQPLRSEPTLVDIRSEPEYAS</sequence>
<accession>K1VI64</accession>
<proteinExistence type="predicted"/>
<feature type="region of interest" description="Disordered" evidence="1">
    <location>
        <begin position="66"/>
        <end position="172"/>
    </location>
</feature>
<evidence type="ECO:0000256" key="1">
    <source>
        <dbReference type="SAM" id="MobiDB-lite"/>
    </source>
</evidence>
<gene>
    <name evidence="2" type="ORF">A1Q2_05171</name>
</gene>
<evidence type="ECO:0000313" key="2">
    <source>
        <dbReference type="EMBL" id="EKD00506.1"/>
    </source>
</evidence>